<keyword evidence="6" id="KW-1185">Reference proteome</keyword>
<reference evidence="5" key="1">
    <citation type="submission" date="2020-10" db="EMBL/GenBank/DDBJ databases">
        <authorList>
            <person name="Kikuchi T."/>
        </authorList>
    </citation>
    <scope>NUCLEOTIDE SEQUENCE</scope>
    <source>
        <strain evidence="5">NKZ352</strain>
    </source>
</reference>
<dbReference type="GO" id="GO:0005085">
    <property type="term" value="F:guanyl-nucleotide exchange factor activity"/>
    <property type="evidence" value="ECO:0007669"/>
    <property type="project" value="InterPro"/>
</dbReference>
<feature type="compositionally biased region" description="Basic and acidic residues" evidence="2">
    <location>
        <begin position="461"/>
        <end position="480"/>
    </location>
</feature>
<dbReference type="SUPFAM" id="SSF55550">
    <property type="entry name" value="SH2 domain"/>
    <property type="match status" value="1"/>
</dbReference>
<keyword evidence="3" id="KW-1133">Transmembrane helix</keyword>
<dbReference type="PROSITE" id="PS50001">
    <property type="entry name" value="SH2"/>
    <property type="match status" value="1"/>
</dbReference>
<dbReference type="InterPro" id="IPR036964">
    <property type="entry name" value="RASGEF_cat_dom_sf"/>
</dbReference>
<dbReference type="InterPro" id="IPR051853">
    <property type="entry name" value="SH2-Ras-GEF_adapter"/>
</dbReference>
<dbReference type="PANTHER" id="PTHR14247:SF8">
    <property type="entry name" value="RAS-GEF DOMAIN-CONTAINING PROTEIN"/>
    <property type="match status" value="1"/>
</dbReference>
<dbReference type="InterPro" id="IPR023578">
    <property type="entry name" value="Ras_GEF_dom_sf"/>
</dbReference>
<protein>
    <recommendedName>
        <fullName evidence="4">SH2 domain-containing protein</fullName>
    </recommendedName>
</protein>
<comment type="caution">
    <text evidence="5">The sequence shown here is derived from an EMBL/GenBank/DDBJ whole genome shotgun (WGS) entry which is preliminary data.</text>
</comment>
<feature type="transmembrane region" description="Helical" evidence="3">
    <location>
        <begin position="48"/>
        <end position="71"/>
    </location>
</feature>
<dbReference type="SUPFAM" id="SSF48366">
    <property type="entry name" value="Ras GEF"/>
    <property type="match status" value="1"/>
</dbReference>
<dbReference type="GO" id="GO:0007264">
    <property type="term" value="P:small GTPase-mediated signal transduction"/>
    <property type="evidence" value="ECO:0007669"/>
    <property type="project" value="InterPro"/>
</dbReference>
<dbReference type="Proteomes" id="UP000835052">
    <property type="component" value="Unassembled WGS sequence"/>
</dbReference>
<keyword evidence="3" id="KW-0812">Transmembrane</keyword>
<keyword evidence="3" id="KW-0472">Membrane</keyword>
<keyword evidence="1" id="KW-0727">SH2 domain</keyword>
<feature type="domain" description="SH2" evidence="4">
    <location>
        <begin position="127"/>
        <end position="221"/>
    </location>
</feature>
<dbReference type="Pfam" id="PF00617">
    <property type="entry name" value="RasGEF"/>
    <property type="match status" value="1"/>
</dbReference>
<dbReference type="Pfam" id="PF00017">
    <property type="entry name" value="SH2"/>
    <property type="match status" value="1"/>
</dbReference>
<gene>
    <name evidence="5" type="ORF">CAUJ_LOCUS7051</name>
</gene>
<dbReference type="InterPro" id="IPR036860">
    <property type="entry name" value="SH2_dom_sf"/>
</dbReference>
<sequence>MDLDLMSGTSRISAKVQVLLNALEQRSVFAQMYAPCGEGRPSSEFRHLLMAVVLRVVGFVSCVLLLLPIQWPLVNWNSLLLMREQRFSIYGLFDVDKGPRKWVVAESDMDDYSMPGPSSSEIGQQSWYHGLVTRVGAEQSLGHNGDFLVRDSISKTGEFVLTAMWKDRALHFQVNASMESSKKMYHFEEESFNTVVDLVNFYFVHRRPVTLASGCVLLQPVPKFSHKVDENSPEKESNYMRFFNFNQRKEQERPLDQQVRLNNATRFVRSSSSGYSNPRGYIPPLPESLRRLPLPVPNEAPKMAAFSHSNKDYSEDYCDMDYDEMDCVESKMQTSFSRIWRHLEDQASCKKTQSVDVLCEVFPSPTKKLNPTSSLSRMFAQNLSMSDYSIPHSFEALDARGPSEQDLTNEDYAIPKAELWEPNRMSKESLETISGSPDSKSPYNSCRSSRDTDIWSLANEEPPKHKNNEDPDDDDNRRDSGIGSISPSPRDSVSFEKTVLQNFLRDSTAGEIARYLTAEDGKVFNMWREKRSWARDRIGDFEAKPRNGLHYVLLPMAAELRKSLIERSRIVALTVLSSIVIYRDATVAGKWIMIAEQLYAHGNHFGFANVMQALTDSMIAQCSFIWKDLWGSERSTFETLKRTFERMRDGSDRTISSHISLPFVQPVLECLSSSDEKFLDFYAYADSNDDVQRILSDARKFATQAQNYENQFTSYIKKEMQNKDNPLCSSRLRVLVLDSFKDSSCPYRDASNFIQKHL</sequence>
<proteinExistence type="predicted"/>
<evidence type="ECO:0000256" key="3">
    <source>
        <dbReference type="SAM" id="Phobius"/>
    </source>
</evidence>
<evidence type="ECO:0000256" key="2">
    <source>
        <dbReference type="SAM" id="MobiDB-lite"/>
    </source>
</evidence>
<evidence type="ECO:0000313" key="5">
    <source>
        <dbReference type="EMBL" id="CAD6191132.1"/>
    </source>
</evidence>
<feature type="compositionally biased region" description="Polar residues" evidence="2">
    <location>
        <begin position="431"/>
        <end position="447"/>
    </location>
</feature>
<dbReference type="InterPro" id="IPR000980">
    <property type="entry name" value="SH2"/>
</dbReference>
<evidence type="ECO:0000259" key="4">
    <source>
        <dbReference type="PROSITE" id="PS50001"/>
    </source>
</evidence>
<feature type="region of interest" description="Disordered" evidence="2">
    <location>
        <begin position="426"/>
        <end position="493"/>
    </location>
</feature>
<name>A0A8S1H7J4_9PELO</name>
<evidence type="ECO:0000256" key="1">
    <source>
        <dbReference type="PROSITE-ProRule" id="PRU00191"/>
    </source>
</evidence>
<dbReference type="FunFam" id="3.30.505.10:FF:000013">
    <property type="entry name" value="SH2 domain-containing protein 3C isoform X1"/>
    <property type="match status" value="1"/>
</dbReference>
<dbReference type="AlphaFoldDB" id="A0A8S1H7J4"/>
<dbReference type="OrthoDB" id="9204160at2759"/>
<dbReference type="SMART" id="SM00252">
    <property type="entry name" value="SH2"/>
    <property type="match status" value="1"/>
</dbReference>
<accession>A0A8S1H7J4</accession>
<organism evidence="5 6">
    <name type="scientific">Caenorhabditis auriculariae</name>
    <dbReference type="NCBI Taxonomy" id="2777116"/>
    <lineage>
        <taxon>Eukaryota</taxon>
        <taxon>Metazoa</taxon>
        <taxon>Ecdysozoa</taxon>
        <taxon>Nematoda</taxon>
        <taxon>Chromadorea</taxon>
        <taxon>Rhabditida</taxon>
        <taxon>Rhabditina</taxon>
        <taxon>Rhabditomorpha</taxon>
        <taxon>Rhabditoidea</taxon>
        <taxon>Rhabditidae</taxon>
        <taxon>Peloderinae</taxon>
        <taxon>Caenorhabditis</taxon>
    </lineage>
</organism>
<dbReference type="InterPro" id="IPR001895">
    <property type="entry name" value="RASGEF_cat_dom"/>
</dbReference>
<dbReference type="Gene3D" id="3.30.505.10">
    <property type="entry name" value="SH2 domain"/>
    <property type="match status" value="1"/>
</dbReference>
<evidence type="ECO:0000313" key="6">
    <source>
        <dbReference type="Proteomes" id="UP000835052"/>
    </source>
</evidence>
<dbReference type="Gene3D" id="1.10.840.10">
    <property type="entry name" value="Ras guanine-nucleotide exchange factors catalytic domain"/>
    <property type="match status" value="1"/>
</dbReference>
<dbReference type="PANTHER" id="PTHR14247">
    <property type="entry name" value="BREAST CANCER ANTI-ESTROGEN RESISTANCE PROTEIN 3 HOMOLOG-LIKE PROTEIN"/>
    <property type="match status" value="1"/>
</dbReference>
<dbReference type="EMBL" id="CAJGYM010000019">
    <property type="protein sequence ID" value="CAD6191132.1"/>
    <property type="molecule type" value="Genomic_DNA"/>
</dbReference>